<evidence type="ECO:0000313" key="3">
    <source>
        <dbReference type="Proteomes" id="UP001143304"/>
    </source>
</evidence>
<evidence type="ECO:0000313" key="2">
    <source>
        <dbReference type="EMBL" id="MCX2978658.1"/>
    </source>
</evidence>
<reference evidence="2" key="1">
    <citation type="submission" date="2019-02" db="EMBL/GenBank/DDBJ databases">
        <authorList>
            <person name="Li S.-H."/>
        </authorList>
    </citation>
    <scope>NUCLEOTIDE SEQUENCE</scope>
    <source>
        <strain evidence="2">IMCC11814</strain>
    </source>
</reference>
<dbReference type="Proteomes" id="UP001143304">
    <property type="component" value="Unassembled WGS sequence"/>
</dbReference>
<feature type="domain" description="Transcription factor zinc-finger" evidence="1">
    <location>
        <begin position="45"/>
        <end position="82"/>
    </location>
</feature>
<name>A0ABT3T8P4_9GAMM</name>
<comment type="caution">
    <text evidence="2">The sequence shown here is derived from an EMBL/GenBank/DDBJ whole genome shotgun (WGS) entry which is preliminary data.</text>
</comment>
<accession>A0ABT3T8P4</accession>
<dbReference type="RefSeq" id="WP_279250354.1">
    <property type="nucleotide sequence ID" value="NZ_SHNO01000001.1"/>
</dbReference>
<gene>
    <name evidence="2" type="ORF">EYC82_14930</name>
</gene>
<organism evidence="2 3">
    <name type="scientific">Candidatus Marimicrobium litorale</name>
    <dbReference type="NCBI Taxonomy" id="2518991"/>
    <lineage>
        <taxon>Bacteria</taxon>
        <taxon>Pseudomonadati</taxon>
        <taxon>Pseudomonadota</taxon>
        <taxon>Gammaproteobacteria</taxon>
        <taxon>Cellvibrionales</taxon>
        <taxon>Halieaceae</taxon>
        <taxon>Marimicrobium</taxon>
    </lineage>
</organism>
<sequence length="103" mass="11433">MSLFAPKCDRCGQKTRNEEQGKPVCDACVTEMALILDATEENARHCPVDNSVMQKEIAHMVLIDRCPSCHGVWLDGGELDKLRDDLQADAMLAMTRSFTMGMS</sequence>
<protein>
    <recommendedName>
        <fullName evidence="1">Transcription factor zinc-finger domain-containing protein</fullName>
    </recommendedName>
</protein>
<evidence type="ECO:0000259" key="1">
    <source>
        <dbReference type="Pfam" id="PF13453"/>
    </source>
</evidence>
<proteinExistence type="predicted"/>
<dbReference type="EMBL" id="SHNO01000001">
    <property type="protein sequence ID" value="MCX2978658.1"/>
    <property type="molecule type" value="Genomic_DNA"/>
</dbReference>
<dbReference type="InterPro" id="IPR027392">
    <property type="entry name" value="TF_Znf"/>
</dbReference>
<keyword evidence="3" id="KW-1185">Reference proteome</keyword>
<dbReference type="Pfam" id="PF13453">
    <property type="entry name" value="Zn_ribbon_TFIIB"/>
    <property type="match status" value="1"/>
</dbReference>